<sequence>MEIFFPDEIMFEILTRLPAKSLLRFRSNLENPVKPYGTSKILIGSCNGLVCLFQLGSFELLNPRTRECKIFEASYLRECDGTGYGFGYDSIADEYKVVHMDYREDLRPPNDYKTWVDSQVNVYSVSDTKYRMTFDIPYKIVNGNYPAVYLNGALHWVAVPKRKKRKTIVSFNMREKVFQVLPIPDNVGIKAIMNIGVLGEQICMICTSGTNQMEIWVMKNYSAKDSWTKLCSIEETVFKPIEEAKREPYWSDNRQPPWISYWDDQLRLNMRPLYIYTSLRMVKY</sequence>
<keyword evidence="3" id="KW-1185">Reference proteome</keyword>
<dbReference type="NCBIfam" id="TIGR01640">
    <property type="entry name" value="F_box_assoc_1"/>
    <property type="match status" value="1"/>
</dbReference>
<dbReference type="PANTHER" id="PTHR31672">
    <property type="entry name" value="BNACNNG10540D PROTEIN"/>
    <property type="match status" value="1"/>
</dbReference>
<name>A0A2G5EVP3_AQUCA</name>
<feature type="domain" description="F-box associated beta-propeller type 1" evidence="1">
    <location>
        <begin position="43"/>
        <end position="234"/>
    </location>
</feature>
<evidence type="ECO:0000313" key="3">
    <source>
        <dbReference type="Proteomes" id="UP000230069"/>
    </source>
</evidence>
<dbReference type="STRING" id="218851.A0A2G5EVP3"/>
<dbReference type="PANTHER" id="PTHR31672:SF13">
    <property type="entry name" value="F-BOX PROTEIN CPR30-LIKE"/>
    <property type="match status" value="1"/>
</dbReference>
<dbReference type="EMBL" id="KZ305021">
    <property type="protein sequence ID" value="PIA59781.1"/>
    <property type="molecule type" value="Genomic_DNA"/>
</dbReference>
<evidence type="ECO:0000313" key="2">
    <source>
        <dbReference type="EMBL" id="PIA59781.1"/>
    </source>
</evidence>
<dbReference type="InterPro" id="IPR050796">
    <property type="entry name" value="SCF_F-box_component"/>
</dbReference>
<dbReference type="Pfam" id="PF07734">
    <property type="entry name" value="FBA_1"/>
    <property type="match status" value="1"/>
</dbReference>
<dbReference type="InParanoid" id="A0A2G5EVP3"/>
<organism evidence="2 3">
    <name type="scientific">Aquilegia coerulea</name>
    <name type="common">Rocky mountain columbine</name>
    <dbReference type="NCBI Taxonomy" id="218851"/>
    <lineage>
        <taxon>Eukaryota</taxon>
        <taxon>Viridiplantae</taxon>
        <taxon>Streptophyta</taxon>
        <taxon>Embryophyta</taxon>
        <taxon>Tracheophyta</taxon>
        <taxon>Spermatophyta</taxon>
        <taxon>Magnoliopsida</taxon>
        <taxon>Ranunculales</taxon>
        <taxon>Ranunculaceae</taxon>
        <taxon>Thalictroideae</taxon>
        <taxon>Aquilegia</taxon>
    </lineage>
</organism>
<dbReference type="InterPro" id="IPR017451">
    <property type="entry name" value="F-box-assoc_interact_dom"/>
</dbReference>
<accession>A0A2G5EVP3</accession>
<protein>
    <recommendedName>
        <fullName evidence="1">F-box associated beta-propeller type 1 domain-containing protein</fullName>
    </recommendedName>
</protein>
<dbReference type="OrthoDB" id="591557at2759"/>
<gene>
    <name evidence="2" type="ORF">AQUCO_00400583v1</name>
</gene>
<reference evidence="2 3" key="1">
    <citation type="submission" date="2017-09" db="EMBL/GenBank/DDBJ databases">
        <title>WGS assembly of Aquilegia coerulea Goldsmith.</title>
        <authorList>
            <person name="Hodges S."/>
            <person name="Kramer E."/>
            <person name="Nordborg M."/>
            <person name="Tomkins J."/>
            <person name="Borevitz J."/>
            <person name="Derieg N."/>
            <person name="Yan J."/>
            <person name="Mihaltcheva S."/>
            <person name="Hayes R.D."/>
            <person name="Rokhsar D."/>
        </authorList>
    </citation>
    <scope>NUCLEOTIDE SEQUENCE [LARGE SCALE GENOMIC DNA]</scope>
    <source>
        <strain evidence="3">cv. Goldsmith</strain>
    </source>
</reference>
<dbReference type="AlphaFoldDB" id="A0A2G5EVP3"/>
<proteinExistence type="predicted"/>
<dbReference type="InterPro" id="IPR006527">
    <property type="entry name" value="F-box-assoc_dom_typ1"/>
</dbReference>
<dbReference type="Proteomes" id="UP000230069">
    <property type="component" value="Unassembled WGS sequence"/>
</dbReference>
<evidence type="ECO:0000259" key="1">
    <source>
        <dbReference type="Pfam" id="PF07734"/>
    </source>
</evidence>